<sequence>MLTWPWIFFGVVYDKKGVKMKNSLASVVNRHPSSTAFFVALVGNFICLVVDVFFSLAVIRFAQEWVAEKEKVSVFHVSLFGAFRHQSFPWTMTDLKALLRKNKWLPVVLVCVCILSFQFVPSGITSLLLPVQFDRVEPLVGNELDFSSTVPACTEWLDRYQYFGNACDWRDFRGTRYTSCLGQNQLLDVLAAGRGSILSLLSNNSESLNLSQLGARDGLRILGPLRGILPIGPNGAPAFDTLQPSAFTNPDISAAMLSYNYTLDYQGLASNISCRFDTESPVVSGATNQDTNYVLQYNGTCPEGTDFMNQRRVVTFVVPNSNNSLVYWACKATPDQTPLPSYNLYLRGRVNYAETIGRITCSVNPVQPAIYPMSYQSTSHLFSTKERVSAASSEHTGLIENALVALSGIIYESQNFQSNLVAESVFTFGIKSFNLPDRGLHEEYLPLWEAMLGGMLDYGVAYSRLLYSTEEDKPETCLREVTGEVSYKIVGWFAELSHIGFLMPMTLLNLTTVILILLAIVTTKENVPSQLNPADPRILLHADQPEPTDGDRGTPWDHTVTF</sequence>
<evidence type="ECO:0000256" key="1">
    <source>
        <dbReference type="SAM" id="MobiDB-lite"/>
    </source>
</evidence>
<feature type="transmembrane region" description="Helical" evidence="2">
    <location>
        <begin position="104"/>
        <end position="129"/>
    </location>
</feature>
<keyword evidence="2" id="KW-1133">Transmembrane helix</keyword>
<proteinExistence type="predicted"/>
<keyword evidence="2" id="KW-0812">Transmembrane</keyword>
<dbReference type="OrthoDB" id="2991366at2759"/>
<evidence type="ECO:0000313" key="4">
    <source>
        <dbReference type="Proteomes" id="UP000307440"/>
    </source>
</evidence>
<reference evidence="3 4" key="1">
    <citation type="journal article" date="2019" name="Nat. Ecol. Evol.">
        <title>Megaphylogeny resolves global patterns of mushroom evolution.</title>
        <authorList>
            <person name="Varga T."/>
            <person name="Krizsan K."/>
            <person name="Foldi C."/>
            <person name="Dima B."/>
            <person name="Sanchez-Garcia M."/>
            <person name="Sanchez-Ramirez S."/>
            <person name="Szollosi G.J."/>
            <person name="Szarkandi J.G."/>
            <person name="Papp V."/>
            <person name="Albert L."/>
            <person name="Andreopoulos W."/>
            <person name="Angelini C."/>
            <person name="Antonin V."/>
            <person name="Barry K.W."/>
            <person name="Bougher N.L."/>
            <person name="Buchanan P."/>
            <person name="Buyck B."/>
            <person name="Bense V."/>
            <person name="Catcheside P."/>
            <person name="Chovatia M."/>
            <person name="Cooper J."/>
            <person name="Damon W."/>
            <person name="Desjardin D."/>
            <person name="Finy P."/>
            <person name="Geml J."/>
            <person name="Haridas S."/>
            <person name="Hughes K."/>
            <person name="Justo A."/>
            <person name="Karasinski D."/>
            <person name="Kautmanova I."/>
            <person name="Kiss B."/>
            <person name="Kocsube S."/>
            <person name="Kotiranta H."/>
            <person name="LaButti K.M."/>
            <person name="Lechner B.E."/>
            <person name="Liimatainen K."/>
            <person name="Lipzen A."/>
            <person name="Lukacs Z."/>
            <person name="Mihaltcheva S."/>
            <person name="Morgado L.N."/>
            <person name="Niskanen T."/>
            <person name="Noordeloos M.E."/>
            <person name="Ohm R.A."/>
            <person name="Ortiz-Santana B."/>
            <person name="Ovrebo C."/>
            <person name="Racz N."/>
            <person name="Riley R."/>
            <person name="Savchenko A."/>
            <person name="Shiryaev A."/>
            <person name="Soop K."/>
            <person name="Spirin V."/>
            <person name="Szebenyi C."/>
            <person name="Tomsovsky M."/>
            <person name="Tulloss R.E."/>
            <person name="Uehling J."/>
            <person name="Grigoriev I.V."/>
            <person name="Vagvolgyi C."/>
            <person name="Papp T."/>
            <person name="Martin F.M."/>
            <person name="Miettinen O."/>
            <person name="Hibbett D.S."/>
            <person name="Nagy L.G."/>
        </authorList>
    </citation>
    <scope>NUCLEOTIDE SEQUENCE [LARGE SCALE GENOMIC DNA]</scope>
    <source>
        <strain evidence="3 4">CBS 121175</strain>
    </source>
</reference>
<keyword evidence="4" id="KW-1185">Reference proteome</keyword>
<feature type="transmembrane region" description="Helical" evidence="2">
    <location>
        <begin position="36"/>
        <end position="59"/>
    </location>
</feature>
<dbReference type="AlphaFoldDB" id="A0A5C3KEC0"/>
<name>A0A5C3KEC0_COPMA</name>
<feature type="region of interest" description="Disordered" evidence="1">
    <location>
        <begin position="543"/>
        <end position="562"/>
    </location>
</feature>
<feature type="transmembrane region" description="Helical" evidence="2">
    <location>
        <begin position="501"/>
        <end position="521"/>
    </location>
</feature>
<feature type="compositionally biased region" description="Basic and acidic residues" evidence="1">
    <location>
        <begin position="543"/>
        <end position="555"/>
    </location>
</feature>
<accession>A0A5C3KEC0</accession>
<evidence type="ECO:0000313" key="3">
    <source>
        <dbReference type="EMBL" id="TFK18371.1"/>
    </source>
</evidence>
<protein>
    <submittedName>
        <fullName evidence="3">Uncharacterized protein</fullName>
    </submittedName>
</protein>
<dbReference type="Proteomes" id="UP000307440">
    <property type="component" value="Unassembled WGS sequence"/>
</dbReference>
<evidence type="ECO:0000256" key="2">
    <source>
        <dbReference type="SAM" id="Phobius"/>
    </source>
</evidence>
<feature type="non-terminal residue" evidence="3">
    <location>
        <position position="562"/>
    </location>
</feature>
<dbReference type="STRING" id="230819.A0A5C3KEC0"/>
<keyword evidence="2" id="KW-0472">Membrane</keyword>
<organism evidence="3 4">
    <name type="scientific">Coprinopsis marcescibilis</name>
    <name type="common">Agaric fungus</name>
    <name type="synonym">Psathyrella marcescibilis</name>
    <dbReference type="NCBI Taxonomy" id="230819"/>
    <lineage>
        <taxon>Eukaryota</taxon>
        <taxon>Fungi</taxon>
        <taxon>Dikarya</taxon>
        <taxon>Basidiomycota</taxon>
        <taxon>Agaricomycotina</taxon>
        <taxon>Agaricomycetes</taxon>
        <taxon>Agaricomycetidae</taxon>
        <taxon>Agaricales</taxon>
        <taxon>Agaricineae</taxon>
        <taxon>Psathyrellaceae</taxon>
        <taxon>Coprinopsis</taxon>
    </lineage>
</organism>
<dbReference type="EMBL" id="ML210407">
    <property type="protein sequence ID" value="TFK18371.1"/>
    <property type="molecule type" value="Genomic_DNA"/>
</dbReference>
<gene>
    <name evidence="3" type="ORF">FA15DRAFT_627956</name>
</gene>